<dbReference type="EMBL" id="AVBH01000220">
    <property type="protein sequence ID" value="KGO97736.1"/>
    <property type="molecule type" value="Genomic_DNA"/>
</dbReference>
<dbReference type="InterPro" id="IPR036979">
    <property type="entry name" value="CM_dom_sf"/>
</dbReference>
<sequence>MRAAIDAIDTLQLALLGMRGRLAVRAGRAKHFAGLPGSDPEREA</sequence>
<dbReference type="GO" id="GO:0004106">
    <property type="term" value="F:chorismate mutase activity"/>
    <property type="evidence" value="ECO:0007669"/>
    <property type="project" value="UniProtKB-EC"/>
</dbReference>
<dbReference type="EC" id="5.4.99.5" evidence="1"/>
<dbReference type="SUPFAM" id="SSF48600">
    <property type="entry name" value="Chorismate mutase II"/>
    <property type="match status" value="1"/>
</dbReference>
<dbReference type="Proteomes" id="UP000030003">
    <property type="component" value="Unassembled WGS sequence"/>
</dbReference>
<dbReference type="AlphaFoldDB" id="A0A0A0M9A7"/>
<reference evidence="3 4" key="1">
    <citation type="submission" date="2013-08" db="EMBL/GenBank/DDBJ databases">
        <title>Genomic analysis of Lysobacter defluvii.</title>
        <authorList>
            <person name="Wang Q."/>
            <person name="Wang G."/>
        </authorList>
    </citation>
    <scope>NUCLEOTIDE SEQUENCE [LARGE SCALE GENOMIC DNA]</scope>
    <source>
        <strain evidence="3 4">IMMIB APB-9</strain>
    </source>
</reference>
<dbReference type="InterPro" id="IPR036263">
    <property type="entry name" value="Chorismate_II_sf"/>
</dbReference>
<keyword evidence="3" id="KW-0413">Isomerase</keyword>
<dbReference type="PROSITE" id="PS51168">
    <property type="entry name" value="CHORISMATE_MUT_2"/>
    <property type="match status" value="1"/>
</dbReference>
<protein>
    <recommendedName>
        <fullName evidence="1">chorismate mutase</fullName>
        <ecNumber evidence="1">5.4.99.5</ecNumber>
    </recommendedName>
</protein>
<evidence type="ECO:0000313" key="4">
    <source>
        <dbReference type="Proteomes" id="UP000030003"/>
    </source>
</evidence>
<organism evidence="3 4">
    <name type="scientific">Lysobacter defluvii IMMIB APB-9 = DSM 18482</name>
    <dbReference type="NCBI Taxonomy" id="1385515"/>
    <lineage>
        <taxon>Bacteria</taxon>
        <taxon>Pseudomonadati</taxon>
        <taxon>Pseudomonadota</taxon>
        <taxon>Gammaproteobacteria</taxon>
        <taxon>Lysobacterales</taxon>
        <taxon>Lysobacteraceae</taxon>
        <taxon>Novilysobacter</taxon>
    </lineage>
</organism>
<evidence type="ECO:0000313" key="3">
    <source>
        <dbReference type="EMBL" id="KGO97736.1"/>
    </source>
</evidence>
<evidence type="ECO:0000259" key="2">
    <source>
        <dbReference type="PROSITE" id="PS51168"/>
    </source>
</evidence>
<feature type="domain" description="Chorismate mutase" evidence="2">
    <location>
        <begin position="1"/>
        <end position="44"/>
    </location>
</feature>
<name>A0A0A0M9A7_9GAMM</name>
<accession>A0A0A0M9A7</accession>
<dbReference type="Pfam" id="PF01817">
    <property type="entry name" value="CM_2"/>
    <property type="match status" value="1"/>
</dbReference>
<comment type="caution">
    <text evidence="3">The sequence shown here is derived from an EMBL/GenBank/DDBJ whole genome shotgun (WGS) entry which is preliminary data.</text>
</comment>
<feature type="non-terminal residue" evidence="3">
    <location>
        <position position="44"/>
    </location>
</feature>
<keyword evidence="4" id="KW-1185">Reference proteome</keyword>
<dbReference type="GO" id="GO:0046417">
    <property type="term" value="P:chorismate metabolic process"/>
    <property type="evidence" value="ECO:0007669"/>
    <property type="project" value="InterPro"/>
</dbReference>
<gene>
    <name evidence="3" type="ORF">N791_08365</name>
</gene>
<proteinExistence type="predicted"/>
<evidence type="ECO:0000256" key="1">
    <source>
        <dbReference type="ARBA" id="ARBA00012404"/>
    </source>
</evidence>
<dbReference type="Gene3D" id="1.20.59.10">
    <property type="entry name" value="Chorismate mutase"/>
    <property type="match status" value="1"/>
</dbReference>
<dbReference type="InterPro" id="IPR002701">
    <property type="entry name" value="CM_II_prokaryot"/>
</dbReference>